<evidence type="ECO:0000313" key="2">
    <source>
        <dbReference type="EMBL" id="OMH83525.1"/>
    </source>
</evidence>
<reference evidence="3" key="1">
    <citation type="submission" date="2017-01" db="EMBL/GenBank/DDBJ databases">
        <authorList>
            <person name="Wang Y."/>
            <person name="White M."/>
            <person name="Kvist S."/>
            <person name="Moncalvo J.-M."/>
        </authorList>
    </citation>
    <scope>NUCLEOTIDE SEQUENCE [LARGE SCALE GENOMIC DNA]</scope>
    <source>
        <strain evidence="3">COL-18-3</strain>
    </source>
</reference>
<gene>
    <name evidence="2" type="ORF">AX774_g2966</name>
</gene>
<feature type="compositionally biased region" description="Basic and acidic residues" evidence="1">
    <location>
        <begin position="84"/>
        <end position="94"/>
    </location>
</feature>
<protein>
    <submittedName>
        <fullName evidence="2">Uncharacterized protein</fullName>
    </submittedName>
</protein>
<organism evidence="2 3">
    <name type="scientific">Zancudomyces culisetae</name>
    <name type="common">Gut fungus</name>
    <name type="synonym">Smittium culisetae</name>
    <dbReference type="NCBI Taxonomy" id="1213189"/>
    <lineage>
        <taxon>Eukaryota</taxon>
        <taxon>Fungi</taxon>
        <taxon>Fungi incertae sedis</taxon>
        <taxon>Zoopagomycota</taxon>
        <taxon>Kickxellomycotina</taxon>
        <taxon>Harpellomycetes</taxon>
        <taxon>Harpellales</taxon>
        <taxon>Legeriomycetaceae</taxon>
        <taxon>Zancudomyces</taxon>
    </lineage>
</organism>
<proteinExistence type="predicted"/>
<comment type="caution">
    <text evidence="2">The sequence shown here is derived from an EMBL/GenBank/DDBJ whole genome shotgun (WGS) entry which is preliminary data.</text>
</comment>
<dbReference type="AlphaFoldDB" id="A0A1R1PRB6"/>
<keyword evidence="3" id="KW-1185">Reference proteome</keyword>
<evidence type="ECO:0000256" key="1">
    <source>
        <dbReference type="SAM" id="MobiDB-lite"/>
    </source>
</evidence>
<name>A0A1R1PRB6_ZANCU</name>
<dbReference type="Proteomes" id="UP000188320">
    <property type="component" value="Unassembled WGS sequence"/>
</dbReference>
<dbReference type="EMBL" id="LSSK01000386">
    <property type="protein sequence ID" value="OMH83525.1"/>
    <property type="molecule type" value="Genomic_DNA"/>
</dbReference>
<evidence type="ECO:0000313" key="3">
    <source>
        <dbReference type="Proteomes" id="UP000188320"/>
    </source>
</evidence>
<feature type="region of interest" description="Disordered" evidence="1">
    <location>
        <begin position="82"/>
        <end position="117"/>
    </location>
</feature>
<sequence length="117" mass="12816">MSIKTGGGGKTLAKPPYVVKPSKNIIESDSGLLKRKREKIVADIRKDTNRKNKGIASDNRRASIASNDDMWLGLEAEIEQALNDDDHKGTKNEDVGVDLFGSGNEDSDGEFEDVHMD</sequence>
<accession>A0A1R1PRB6</accession>